<evidence type="ECO:0000313" key="1">
    <source>
        <dbReference type="EMBL" id="MFC2967992.1"/>
    </source>
</evidence>
<name>A0ABV7AGW4_9RHOB</name>
<dbReference type="InterPro" id="IPR001345">
    <property type="entry name" value="PG/BPGM_mutase_AS"/>
</dbReference>
<dbReference type="PROSITE" id="PS00175">
    <property type="entry name" value="PG_MUTASE"/>
    <property type="match status" value="1"/>
</dbReference>
<dbReference type="Gene3D" id="3.40.50.1240">
    <property type="entry name" value="Phosphoglycerate mutase-like"/>
    <property type="match status" value="1"/>
</dbReference>
<dbReference type="Proteomes" id="UP001595443">
    <property type="component" value="Unassembled WGS sequence"/>
</dbReference>
<proteinExistence type="predicted"/>
<dbReference type="InterPro" id="IPR029033">
    <property type="entry name" value="His_PPase_superfam"/>
</dbReference>
<evidence type="ECO:0000313" key="2">
    <source>
        <dbReference type="Proteomes" id="UP001595443"/>
    </source>
</evidence>
<gene>
    <name evidence="1" type="ORF">ACFOES_07800</name>
</gene>
<dbReference type="EMBL" id="JBHRSK010000004">
    <property type="protein sequence ID" value="MFC2967992.1"/>
    <property type="molecule type" value="Genomic_DNA"/>
</dbReference>
<reference evidence="2" key="1">
    <citation type="journal article" date="2019" name="Int. J. Syst. Evol. Microbiol.">
        <title>The Global Catalogue of Microorganisms (GCM) 10K type strain sequencing project: providing services to taxonomists for standard genome sequencing and annotation.</title>
        <authorList>
            <consortium name="The Broad Institute Genomics Platform"/>
            <consortium name="The Broad Institute Genome Sequencing Center for Infectious Disease"/>
            <person name="Wu L."/>
            <person name="Ma J."/>
        </authorList>
    </citation>
    <scope>NUCLEOTIDE SEQUENCE [LARGE SCALE GENOMIC DNA]</scope>
    <source>
        <strain evidence="2">KCTC 62192</strain>
    </source>
</reference>
<dbReference type="Pfam" id="PF00300">
    <property type="entry name" value="His_Phos_1"/>
    <property type="match status" value="1"/>
</dbReference>
<dbReference type="PANTHER" id="PTHR48100">
    <property type="entry name" value="BROAD-SPECIFICITY PHOSPHATASE YOR283W-RELATED"/>
    <property type="match status" value="1"/>
</dbReference>
<dbReference type="PANTHER" id="PTHR48100:SF59">
    <property type="entry name" value="ADENOSYLCOBALAMIN_ALPHA-RIBAZOLE PHOSPHATASE"/>
    <property type="match status" value="1"/>
</dbReference>
<dbReference type="SUPFAM" id="SSF53254">
    <property type="entry name" value="Phosphoglycerate mutase-like"/>
    <property type="match status" value="1"/>
</dbReference>
<dbReference type="InterPro" id="IPR013078">
    <property type="entry name" value="His_Pase_superF_clade-1"/>
</dbReference>
<dbReference type="CDD" id="cd07067">
    <property type="entry name" value="HP_PGM_like"/>
    <property type="match status" value="1"/>
</dbReference>
<organism evidence="1 2">
    <name type="scientific">Acidimangrovimonas pyrenivorans</name>
    <dbReference type="NCBI Taxonomy" id="2030798"/>
    <lineage>
        <taxon>Bacteria</taxon>
        <taxon>Pseudomonadati</taxon>
        <taxon>Pseudomonadota</taxon>
        <taxon>Alphaproteobacteria</taxon>
        <taxon>Rhodobacterales</taxon>
        <taxon>Paracoccaceae</taxon>
        <taxon>Acidimangrovimonas</taxon>
    </lineage>
</organism>
<accession>A0ABV7AGW4</accession>
<protein>
    <submittedName>
        <fullName evidence="1">Histidine phosphatase family protein</fullName>
    </submittedName>
</protein>
<dbReference type="RefSeq" id="WP_377832638.1">
    <property type="nucleotide sequence ID" value="NZ_JBHRSK010000004.1"/>
</dbReference>
<comment type="caution">
    <text evidence="1">The sequence shown here is derived from an EMBL/GenBank/DDBJ whole genome shotgun (WGS) entry which is preliminary data.</text>
</comment>
<keyword evidence="2" id="KW-1185">Reference proteome</keyword>
<sequence>MTETPLLLILRHGQTTWNRDGRMQGQLDSPLTARGRAQAVEQGKILRAEGVTAEWDFFTSPLGRARHTAELALEGLAAARPDARLAEIHMGDWQGLSRDEVAARWPGAGYDEERLLDWYDSAPGGEGVAAITARCAAFLSELRRPTVVVTHGITSRFLRAALTGGDPARMTSPGGGQGLVARVADGRQDWLWAR</sequence>
<dbReference type="SMART" id="SM00855">
    <property type="entry name" value="PGAM"/>
    <property type="match status" value="1"/>
</dbReference>
<dbReference type="InterPro" id="IPR050275">
    <property type="entry name" value="PGM_Phosphatase"/>
</dbReference>